<proteinExistence type="predicted"/>
<dbReference type="InterPro" id="IPR008395">
    <property type="entry name" value="Agenet-like_dom"/>
</dbReference>
<dbReference type="EMBL" id="GGEC01015410">
    <property type="protein sequence ID" value="MBW95893.1"/>
    <property type="molecule type" value="Transcribed_RNA"/>
</dbReference>
<dbReference type="PANTHER" id="PTHR31917:SF58">
    <property type="entry name" value="AGENET AND BROMO-ADJACENT HOMOLOGY (BAH) DOMAIN-CONTAINING PROTEIN"/>
    <property type="match status" value="1"/>
</dbReference>
<dbReference type="Pfam" id="PF01426">
    <property type="entry name" value="BAH"/>
    <property type="match status" value="1"/>
</dbReference>
<sequence length="677" mass="77198">MEGFRSPATASSLGYESWEEVNVSSDKGRREVHYYLKKIDGGLDLVVVGKEKSLRHMSYYYNRSSLSLSMGKFPKLKSRREVIDWLNSIVTDSHHSVTPDLDMTTFQDVQLQYIGHYTKEFSWLGVPWTCKKRRKHYPSFCRNGVKISVHDFVYVLAEEDKRLVAYLEDMYEDSKGNKMVVVRWFHQTDEVGFVLPHNFNDREIYFSLCLQDLNVECIDGLATVLSPQHFEKFLKEAMDTKLDPFVCHKQFENDVVKPFDITQVKGYWKQDIIRCMFNVSHPKVQALCQQPDSDLKVESIANDSTGIRPRKRLRRFKDDDVIATTKETNGEAFVDMHNVHNRWVNYKTEVDKHGVKGEESASLLARNEAKQTPVKSLKVGTEVEVLSQDSGIKGCWFRASIIKVHKDKVKVRYHDIKDAADEADNLEEWILASRIADPDLLGIRVFGRNIVRPCSLLNKGSVSEVIDVGTAVDVWWHDAWWEGIVIQKESGDRVHVYFPGEKQESIFCCSDLRPSQEYLANQWLPIKDRPDVANSIPSLLKAKQVEGKCDHGKLVSIHDPSQFAKAEAVGSDSSLDSGSDKGKHLAVFPDLSKDDSLTWLRWKSSKKRKRAVGSLGHKTNHTNNGIKSSKEVSDSSVCERFMIPKTLKVDSENCKYMGDSLFSSAVVQPLTSLVMSR</sequence>
<dbReference type="SMART" id="SM00743">
    <property type="entry name" value="Agenet"/>
    <property type="match status" value="2"/>
</dbReference>
<dbReference type="SMART" id="SM00439">
    <property type="entry name" value="BAH"/>
    <property type="match status" value="1"/>
</dbReference>
<dbReference type="PANTHER" id="PTHR31917">
    <property type="entry name" value="AGENET DOMAIN-CONTAINING PROTEIN-RELATED"/>
    <property type="match status" value="1"/>
</dbReference>
<dbReference type="CDD" id="cd20405">
    <property type="entry name" value="Tudor_Agenet_AtDUF_rpt1_3"/>
    <property type="match status" value="1"/>
</dbReference>
<dbReference type="InterPro" id="IPR043151">
    <property type="entry name" value="BAH_sf"/>
</dbReference>
<dbReference type="PROSITE" id="PS51038">
    <property type="entry name" value="BAH"/>
    <property type="match status" value="1"/>
</dbReference>
<dbReference type="AlphaFoldDB" id="A0A2P2JQZ8"/>
<evidence type="ECO:0000313" key="3">
    <source>
        <dbReference type="EMBL" id="MBW95893.1"/>
    </source>
</evidence>
<dbReference type="Gene3D" id="2.30.30.490">
    <property type="match status" value="1"/>
</dbReference>
<organism evidence="3">
    <name type="scientific">Rhizophora mucronata</name>
    <name type="common">Asiatic mangrove</name>
    <dbReference type="NCBI Taxonomy" id="61149"/>
    <lineage>
        <taxon>Eukaryota</taxon>
        <taxon>Viridiplantae</taxon>
        <taxon>Streptophyta</taxon>
        <taxon>Embryophyta</taxon>
        <taxon>Tracheophyta</taxon>
        <taxon>Spermatophyta</taxon>
        <taxon>Magnoliopsida</taxon>
        <taxon>eudicotyledons</taxon>
        <taxon>Gunneridae</taxon>
        <taxon>Pentapetalae</taxon>
        <taxon>rosids</taxon>
        <taxon>fabids</taxon>
        <taxon>Malpighiales</taxon>
        <taxon>Rhizophoraceae</taxon>
        <taxon>Rhizophora</taxon>
    </lineage>
</organism>
<dbReference type="InterPro" id="IPR014002">
    <property type="entry name" value="Agenet_dom_plant"/>
</dbReference>
<accession>A0A2P2JQZ8</accession>
<reference evidence="3" key="1">
    <citation type="submission" date="2018-02" db="EMBL/GenBank/DDBJ databases">
        <title>Rhizophora mucronata_Transcriptome.</title>
        <authorList>
            <person name="Meera S.P."/>
            <person name="Sreeshan A."/>
            <person name="Augustine A."/>
        </authorList>
    </citation>
    <scope>NUCLEOTIDE SEQUENCE</scope>
    <source>
        <tissue evidence="3">Leaf</tissue>
    </source>
</reference>
<dbReference type="InterPro" id="IPR001025">
    <property type="entry name" value="BAH_dom"/>
</dbReference>
<protein>
    <recommendedName>
        <fullName evidence="2">BAH domain-containing protein</fullName>
    </recommendedName>
</protein>
<name>A0A2P2JQZ8_RHIMU</name>
<dbReference type="Pfam" id="PF05641">
    <property type="entry name" value="Agenet"/>
    <property type="match status" value="1"/>
</dbReference>
<evidence type="ECO:0000256" key="1">
    <source>
        <dbReference type="SAM" id="MobiDB-lite"/>
    </source>
</evidence>
<feature type="region of interest" description="Disordered" evidence="1">
    <location>
        <begin position="610"/>
        <end position="629"/>
    </location>
</feature>
<dbReference type="GO" id="GO:0003682">
    <property type="term" value="F:chromatin binding"/>
    <property type="evidence" value="ECO:0007669"/>
    <property type="project" value="InterPro"/>
</dbReference>
<feature type="domain" description="BAH" evidence="2">
    <location>
        <begin position="145"/>
        <end position="262"/>
    </location>
</feature>
<evidence type="ECO:0000259" key="2">
    <source>
        <dbReference type="PROSITE" id="PS51038"/>
    </source>
</evidence>